<evidence type="ECO:0000313" key="3">
    <source>
        <dbReference type="RefSeq" id="XP_022298795.1"/>
    </source>
</evidence>
<organism evidence="2 3">
    <name type="scientific">Crassostrea virginica</name>
    <name type="common">Eastern oyster</name>
    <dbReference type="NCBI Taxonomy" id="6565"/>
    <lineage>
        <taxon>Eukaryota</taxon>
        <taxon>Metazoa</taxon>
        <taxon>Spiralia</taxon>
        <taxon>Lophotrochozoa</taxon>
        <taxon>Mollusca</taxon>
        <taxon>Bivalvia</taxon>
        <taxon>Autobranchia</taxon>
        <taxon>Pteriomorphia</taxon>
        <taxon>Ostreida</taxon>
        <taxon>Ostreoidea</taxon>
        <taxon>Ostreidae</taxon>
        <taxon>Crassostrea</taxon>
    </lineage>
</organism>
<evidence type="ECO:0000256" key="1">
    <source>
        <dbReference type="SAM" id="MobiDB-lite"/>
    </source>
</evidence>
<dbReference type="OrthoDB" id="6152038at2759"/>
<reference evidence="3" key="1">
    <citation type="submission" date="2025-08" db="UniProtKB">
        <authorList>
            <consortium name="RefSeq"/>
        </authorList>
    </citation>
    <scope>IDENTIFICATION</scope>
    <source>
        <tissue evidence="3">Whole sample</tissue>
    </source>
</reference>
<protein>
    <submittedName>
        <fullName evidence="3">Uncharacterized protein LOC111107741</fullName>
    </submittedName>
</protein>
<name>A0A8B8B5V4_CRAVI</name>
<dbReference type="GeneID" id="111107741"/>
<accession>A0A8B8B5V4</accession>
<keyword evidence="2" id="KW-1185">Reference proteome</keyword>
<feature type="region of interest" description="Disordered" evidence="1">
    <location>
        <begin position="39"/>
        <end position="68"/>
    </location>
</feature>
<gene>
    <name evidence="3" type="primary">LOC111107741</name>
</gene>
<sequence length="112" mass="12533">MKLQVAPSYLVYAGTEGPFIRLTCTVALIDDIERHGAPTAYDEDSFEKNHGRNRDQISLQNQKARRRDTASKYAQHVLCHHLVTGGYFKHGERWIQASATPVHAGCDPVVEA</sequence>
<feature type="compositionally biased region" description="Basic and acidic residues" evidence="1">
    <location>
        <begin position="46"/>
        <end position="55"/>
    </location>
</feature>
<dbReference type="AlphaFoldDB" id="A0A8B8B5V4"/>
<dbReference type="RefSeq" id="XP_022298795.1">
    <property type="nucleotide sequence ID" value="XM_022443087.1"/>
</dbReference>
<dbReference type="KEGG" id="cvn:111107741"/>
<proteinExistence type="predicted"/>
<dbReference type="Proteomes" id="UP000694844">
    <property type="component" value="Chromosome 8"/>
</dbReference>
<evidence type="ECO:0000313" key="2">
    <source>
        <dbReference type="Proteomes" id="UP000694844"/>
    </source>
</evidence>